<proteinExistence type="predicted"/>
<dbReference type="AlphaFoldDB" id="A0A2G1WCY4"/>
<keyword evidence="3" id="KW-1185">Reference proteome</keyword>
<accession>A0A2G1WCY4</accession>
<dbReference type="Proteomes" id="UP000225740">
    <property type="component" value="Unassembled WGS sequence"/>
</dbReference>
<evidence type="ECO:0000313" key="3">
    <source>
        <dbReference type="Proteomes" id="UP000225740"/>
    </source>
</evidence>
<gene>
    <name evidence="2" type="ORF">CEE69_00170</name>
</gene>
<feature type="compositionally biased region" description="Basic and acidic residues" evidence="1">
    <location>
        <begin position="1"/>
        <end position="12"/>
    </location>
</feature>
<evidence type="ECO:0000256" key="1">
    <source>
        <dbReference type="SAM" id="MobiDB-lite"/>
    </source>
</evidence>
<dbReference type="EMBL" id="NIZW01000001">
    <property type="protein sequence ID" value="PHQ36856.1"/>
    <property type="molecule type" value="Genomic_DNA"/>
</dbReference>
<protein>
    <submittedName>
        <fullName evidence="2">Uncharacterized protein</fullName>
    </submittedName>
</protein>
<organism evidence="2 3">
    <name type="scientific">Rhodopirellula bahusiensis</name>
    <dbReference type="NCBI Taxonomy" id="2014065"/>
    <lineage>
        <taxon>Bacteria</taxon>
        <taxon>Pseudomonadati</taxon>
        <taxon>Planctomycetota</taxon>
        <taxon>Planctomycetia</taxon>
        <taxon>Pirellulales</taxon>
        <taxon>Pirellulaceae</taxon>
        <taxon>Rhodopirellula</taxon>
    </lineage>
</organism>
<comment type="caution">
    <text evidence="2">The sequence shown here is derived from an EMBL/GenBank/DDBJ whole genome shotgun (WGS) entry which is preliminary data.</text>
</comment>
<name>A0A2G1WCY4_9BACT</name>
<feature type="region of interest" description="Disordered" evidence="1">
    <location>
        <begin position="1"/>
        <end position="73"/>
    </location>
</feature>
<feature type="compositionally biased region" description="Basic residues" evidence="1">
    <location>
        <begin position="62"/>
        <end position="73"/>
    </location>
</feature>
<evidence type="ECO:0000313" key="2">
    <source>
        <dbReference type="EMBL" id="PHQ36856.1"/>
    </source>
</evidence>
<reference evidence="2 3" key="1">
    <citation type="submission" date="2017-06" db="EMBL/GenBank/DDBJ databases">
        <title>Description of Rhodopirellula bahusiensis sp. nov.</title>
        <authorList>
            <person name="Kizina J."/>
            <person name="Harder J."/>
        </authorList>
    </citation>
    <scope>NUCLEOTIDE SEQUENCE [LARGE SCALE GENOMIC DNA]</scope>
    <source>
        <strain evidence="2 3">SWK21</strain>
    </source>
</reference>
<sequence length="73" mass="8350">MNQERDEFRTSGEVRTISTATLEQRLRCGPDRSPATADRPFWRGAKPPTLYGSPRAVPLRSDHRHNRMSKNAD</sequence>